<dbReference type="AlphaFoldDB" id="A0AAW1NTW7"/>
<evidence type="ECO:0000256" key="4">
    <source>
        <dbReference type="ARBA" id="ARBA00022825"/>
    </source>
</evidence>
<dbReference type="GO" id="GO:0006508">
    <property type="term" value="P:proteolysis"/>
    <property type="evidence" value="ECO:0007669"/>
    <property type="project" value="UniProtKB-KW"/>
</dbReference>
<keyword evidence="4" id="KW-0720">Serine protease</keyword>
<dbReference type="Gene3D" id="3.90.226.10">
    <property type="entry name" value="2-enoyl-CoA Hydratase, Chain A, domain 1"/>
    <property type="match status" value="1"/>
</dbReference>
<dbReference type="NCBIfam" id="TIGR00225">
    <property type="entry name" value="prc"/>
    <property type="match status" value="1"/>
</dbReference>
<dbReference type="PANTHER" id="PTHR32060:SF22">
    <property type="entry name" value="CARBOXYL-TERMINAL-PROCESSING PEPTIDASE 3, CHLOROPLASTIC"/>
    <property type="match status" value="1"/>
</dbReference>
<protein>
    <recommendedName>
        <fullName evidence="5">PDZ domain-containing protein</fullName>
    </recommendedName>
</protein>
<dbReference type="InterPro" id="IPR041489">
    <property type="entry name" value="PDZ_6"/>
</dbReference>
<dbReference type="Pfam" id="PF17820">
    <property type="entry name" value="PDZ_6"/>
    <property type="match status" value="1"/>
</dbReference>
<feature type="domain" description="PDZ" evidence="5">
    <location>
        <begin position="265"/>
        <end position="337"/>
    </location>
</feature>
<dbReference type="PANTHER" id="PTHR32060">
    <property type="entry name" value="TAIL-SPECIFIC PROTEASE"/>
    <property type="match status" value="1"/>
</dbReference>
<dbReference type="SUPFAM" id="SSF52096">
    <property type="entry name" value="ClpP/crotonase"/>
    <property type="match status" value="1"/>
</dbReference>
<gene>
    <name evidence="6" type="ORF">WJX73_007798</name>
</gene>
<evidence type="ECO:0000256" key="3">
    <source>
        <dbReference type="ARBA" id="ARBA00022801"/>
    </source>
</evidence>
<proteinExistence type="inferred from homology"/>
<dbReference type="Gene3D" id="2.30.42.10">
    <property type="match status" value="1"/>
</dbReference>
<dbReference type="EMBL" id="JALJOQ010000108">
    <property type="protein sequence ID" value="KAK9797379.1"/>
    <property type="molecule type" value="Genomic_DNA"/>
</dbReference>
<dbReference type="PROSITE" id="PS50106">
    <property type="entry name" value="PDZ"/>
    <property type="match status" value="1"/>
</dbReference>
<evidence type="ECO:0000256" key="1">
    <source>
        <dbReference type="ARBA" id="ARBA00009179"/>
    </source>
</evidence>
<dbReference type="GO" id="GO:0004175">
    <property type="term" value="F:endopeptidase activity"/>
    <property type="evidence" value="ECO:0007669"/>
    <property type="project" value="TreeGrafter"/>
</dbReference>
<accession>A0AAW1NTW7</accession>
<evidence type="ECO:0000259" key="5">
    <source>
        <dbReference type="PROSITE" id="PS50106"/>
    </source>
</evidence>
<dbReference type="Pfam" id="PF03572">
    <property type="entry name" value="Peptidase_S41"/>
    <property type="match status" value="1"/>
</dbReference>
<comment type="similarity">
    <text evidence="1">Belongs to the peptidase S41A family.</text>
</comment>
<evidence type="ECO:0000313" key="6">
    <source>
        <dbReference type="EMBL" id="KAK9797379.1"/>
    </source>
</evidence>
<dbReference type="InterPro" id="IPR001478">
    <property type="entry name" value="PDZ"/>
</dbReference>
<evidence type="ECO:0000313" key="7">
    <source>
        <dbReference type="Proteomes" id="UP001465755"/>
    </source>
</evidence>
<dbReference type="Gene3D" id="3.30.750.44">
    <property type="match status" value="1"/>
</dbReference>
<dbReference type="InterPro" id="IPR036034">
    <property type="entry name" value="PDZ_sf"/>
</dbReference>
<reference evidence="6 7" key="1">
    <citation type="journal article" date="2024" name="Nat. Commun.">
        <title>Phylogenomics reveals the evolutionary origins of lichenization in chlorophyte algae.</title>
        <authorList>
            <person name="Puginier C."/>
            <person name="Libourel C."/>
            <person name="Otte J."/>
            <person name="Skaloud P."/>
            <person name="Haon M."/>
            <person name="Grisel S."/>
            <person name="Petersen M."/>
            <person name="Berrin J.G."/>
            <person name="Delaux P.M."/>
            <person name="Dal Grande F."/>
            <person name="Keller J."/>
        </authorList>
    </citation>
    <scope>NUCLEOTIDE SEQUENCE [LARGE SCALE GENOMIC DNA]</scope>
    <source>
        <strain evidence="6 7">SAG 2036</strain>
    </source>
</reference>
<dbReference type="InterPro" id="IPR005151">
    <property type="entry name" value="Tail-specific_protease"/>
</dbReference>
<keyword evidence="7" id="KW-1185">Reference proteome</keyword>
<dbReference type="Proteomes" id="UP001465755">
    <property type="component" value="Unassembled WGS sequence"/>
</dbReference>
<comment type="caution">
    <text evidence="6">The sequence shown here is derived from an EMBL/GenBank/DDBJ whole genome shotgun (WGS) entry which is preliminary data.</text>
</comment>
<dbReference type="SMART" id="SM00228">
    <property type="entry name" value="PDZ"/>
    <property type="match status" value="1"/>
</dbReference>
<dbReference type="GO" id="GO:0008236">
    <property type="term" value="F:serine-type peptidase activity"/>
    <property type="evidence" value="ECO:0007669"/>
    <property type="project" value="UniProtKB-KW"/>
</dbReference>
<keyword evidence="2" id="KW-0645">Protease</keyword>
<dbReference type="SMART" id="SM00245">
    <property type="entry name" value="TSPc"/>
    <property type="match status" value="1"/>
</dbReference>
<keyword evidence="3" id="KW-0378">Hydrolase</keyword>
<dbReference type="SUPFAM" id="SSF50156">
    <property type="entry name" value="PDZ domain-like"/>
    <property type="match status" value="1"/>
</dbReference>
<dbReference type="InterPro" id="IPR004447">
    <property type="entry name" value="Peptidase_S41A"/>
</dbReference>
<organism evidence="6 7">
    <name type="scientific">Symbiochloris irregularis</name>
    <dbReference type="NCBI Taxonomy" id="706552"/>
    <lineage>
        <taxon>Eukaryota</taxon>
        <taxon>Viridiplantae</taxon>
        <taxon>Chlorophyta</taxon>
        <taxon>core chlorophytes</taxon>
        <taxon>Trebouxiophyceae</taxon>
        <taxon>Trebouxiales</taxon>
        <taxon>Trebouxiaceae</taxon>
        <taxon>Symbiochloris</taxon>
    </lineage>
</organism>
<sequence length="581" mass="62051">MGERLRQPHSPYWAAVFAPTAAHVSSRFPIFRPQTAWLQGLLKAPACAYRPPSAKRPRVSIRSGCPDTEDVVTSRGDANAAGAARLAALGLAALLAVSPVQAYGYPAAESRQQGLSTVEQASRSWETTLKQAFRRLDVVAEQTLTTVSEAAQRLPFEFRLSSASSPSAEDAEQAEQAASRAQARELILEVRDLVLDHYLDARQSGFDKDKWRGMVKEVLSGPLPDAPAAHRAIKKLLVEGVGDPYTRFVTPQQFEGMSVFDVTGIGLNLGSTDDYSRKVGFDRPADQLSPEAIWVLATVKGSAAEKAGVHQGDEVVAIDGQDIQGQSAYQVAALIQSRTQGGESTSSPQTTHVQLKVRNASGDESDIAVTRRVQPYQSPVTHRVVAEGNGEKVGMVRLSAFNARTRAEVADALRDMEAQGAQRYVLDLRNNLGGLFLEGIEVARLFVDGSSTLAVLEGQGRKVPEAVLAGGHALTQAPVTVLINERSASASEILAGALHDNCRAVLVGSRSYGKGLIQSVYQLEDGSALIVTVGKYLTPSRIDLDRTGIVPDFSKLPSAADAQAALNACRQPQAVLATAQA</sequence>
<dbReference type="CDD" id="cd07560">
    <property type="entry name" value="Peptidase_S41_CPP"/>
    <property type="match status" value="1"/>
</dbReference>
<evidence type="ECO:0000256" key="2">
    <source>
        <dbReference type="ARBA" id="ARBA00022670"/>
    </source>
</evidence>
<name>A0AAW1NTW7_9CHLO</name>
<dbReference type="InterPro" id="IPR029045">
    <property type="entry name" value="ClpP/crotonase-like_dom_sf"/>
</dbReference>